<feature type="domain" description="Cupin type-2" evidence="1">
    <location>
        <begin position="32"/>
        <end position="98"/>
    </location>
</feature>
<dbReference type="Proteomes" id="UP000182517">
    <property type="component" value="Chromosome"/>
</dbReference>
<dbReference type="SUPFAM" id="SSF51182">
    <property type="entry name" value="RmlC-like cupins"/>
    <property type="match status" value="1"/>
</dbReference>
<protein>
    <recommendedName>
        <fullName evidence="1">Cupin type-2 domain-containing protein</fullName>
    </recommendedName>
</protein>
<sequence>MNSIHLKDAEQVPINIAAHKLFASERTEVIHLCFKPGEELAKHPNPFDVIFYVLEGSGTLEVGEESANLGANTLIEIPADEMRGWTNTGSEDLRVLVIKVL</sequence>
<dbReference type="PANTHER" id="PTHR37694:SF1">
    <property type="entry name" value="SLR8022 PROTEIN"/>
    <property type="match status" value="1"/>
</dbReference>
<evidence type="ECO:0000313" key="3">
    <source>
        <dbReference type="Proteomes" id="UP000182517"/>
    </source>
</evidence>
<reference evidence="2 3" key="1">
    <citation type="journal article" date="2017" name="Genome Announc.">
        <title>Complete Genome Sequences of Two Acetylene-Fermenting Pelobacter acetylenicus Strains.</title>
        <authorList>
            <person name="Sutton J.M."/>
            <person name="Baesman S.M."/>
            <person name="Fierst J.L."/>
            <person name="Poret-Peterson A.T."/>
            <person name="Oremland R.S."/>
            <person name="Dunlap D.S."/>
            <person name="Akob D.M."/>
        </authorList>
    </citation>
    <scope>NUCLEOTIDE SEQUENCE [LARGE SCALE GENOMIC DNA]</scope>
    <source>
        <strain evidence="2 3">SFB93</strain>
    </source>
</reference>
<accession>A0A1L3GLR2</accession>
<dbReference type="EMBL" id="CP015519">
    <property type="protein sequence ID" value="APG26864.1"/>
    <property type="molecule type" value="Genomic_DNA"/>
</dbReference>
<dbReference type="InterPro" id="IPR011051">
    <property type="entry name" value="RmlC_Cupin_sf"/>
</dbReference>
<name>A0A1L3GLR2_9BACT</name>
<dbReference type="STRING" id="1842532.A7E78_02825"/>
<gene>
    <name evidence="2" type="ORF">A7E78_02825</name>
</gene>
<evidence type="ECO:0000259" key="1">
    <source>
        <dbReference type="Pfam" id="PF07883"/>
    </source>
</evidence>
<dbReference type="KEGG" id="pef:A7E78_02825"/>
<dbReference type="Gene3D" id="2.60.120.10">
    <property type="entry name" value="Jelly Rolls"/>
    <property type="match status" value="1"/>
</dbReference>
<dbReference type="InterPro" id="IPR013096">
    <property type="entry name" value="Cupin_2"/>
</dbReference>
<dbReference type="Pfam" id="PF07883">
    <property type="entry name" value="Cupin_2"/>
    <property type="match status" value="1"/>
</dbReference>
<keyword evidence="3" id="KW-1185">Reference proteome</keyword>
<proteinExistence type="predicted"/>
<evidence type="ECO:0000313" key="2">
    <source>
        <dbReference type="EMBL" id="APG26864.1"/>
    </source>
</evidence>
<dbReference type="OrthoDB" id="9797047at2"/>
<organism evidence="2 3">
    <name type="scientific">Syntrophotalea acetylenivorans</name>
    <dbReference type="NCBI Taxonomy" id="1842532"/>
    <lineage>
        <taxon>Bacteria</taxon>
        <taxon>Pseudomonadati</taxon>
        <taxon>Thermodesulfobacteriota</taxon>
        <taxon>Desulfuromonadia</taxon>
        <taxon>Desulfuromonadales</taxon>
        <taxon>Syntrophotaleaceae</taxon>
        <taxon>Syntrophotalea</taxon>
    </lineage>
</organism>
<dbReference type="RefSeq" id="WP_072282825.1">
    <property type="nucleotide sequence ID" value="NZ_CP015519.1"/>
</dbReference>
<dbReference type="AlphaFoldDB" id="A0A1L3GLR2"/>
<dbReference type="InterPro" id="IPR014710">
    <property type="entry name" value="RmlC-like_jellyroll"/>
</dbReference>
<dbReference type="PANTHER" id="PTHR37694">
    <property type="entry name" value="SLR8022 PROTEIN"/>
    <property type="match status" value="1"/>
</dbReference>